<accession>A0A1D6HXD6</accession>
<dbReference type="AlphaFoldDB" id="A0A1D6HXD6"/>
<dbReference type="EMBL" id="CM007650">
    <property type="protein sequence ID" value="ONM52882.1"/>
    <property type="molecule type" value="Genomic_DNA"/>
</dbReference>
<evidence type="ECO:0000313" key="1">
    <source>
        <dbReference type="EMBL" id="ONM52882.1"/>
    </source>
</evidence>
<dbReference type="ExpressionAtlas" id="A0A1D6HXD6">
    <property type="expression patterns" value="baseline and differential"/>
</dbReference>
<gene>
    <name evidence="1" type="ORF">ZEAMMB73_Zm00001d019427</name>
</gene>
<proteinExistence type="predicted"/>
<protein>
    <submittedName>
        <fullName evidence="1">Uncharacterized protein</fullName>
    </submittedName>
</protein>
<organism evidence="1">
    <name type="scientific">Zea mays</name>
    <name type="common">Maize</name>
    <dbReference type="NCBI Taxonomy" id="4577"/>
    <lineage>
        <taxon>Eukaryota</taxon>
        <taxon>Viridiplantae</taxon>
        <taxon>Streptophyta</taxon>
        <taxon>Embryophyta</taxon>
        <taxon>Tracheophyta</taxon>
        <taxon>Spermatophyta</taxon>
        <taxon>Magnoliopsida</taxon>
        <taxon>Liliopsida</taxon>
        <taxon>Poales</taxon>
        <taxon>Poaceae</taxon>
        <taxon>PACMAD clade</taxon>
        <taxon>Panicoideae</taxon>
        <taxon>Andropogonodae</taxon>
        <taxon>Andropogoneae</taxon>
        <taxon>Tripsacinae</taxon>
        <taxon>Zea</taxon>
    </lineage>
</organism>
<dbReference type="PaxDb" id="4577-GRMZM2G400596_P01"/>
<sequence length="85" mass="9289">MDERRKSAAGLEAFAEPEPPTSSSLSSEDTDDVILAARRSTAATRDAARSEDTDDVLQREGVVWVGQRLRDGGLRREHPAHLSSQ</sequence>
<reference evidence="1" key="1">
    <citation type="submission" date="2015-12" db="EMBL/GenBank/DDBJ databases">
        <title>Update maize B73 reference genome by single molecule sequencing technologies.</title>
        <authorList>
            <consortium name="Maize Genome Sequencing Project"/>
            <person name="Ware D."/>
        </authorList>
    </citation>
    <scope>NUCLEOTIDE SEQUENCE [LARGE SCALE GENOMIC DNA]</scope>
    <source>
        <tissue evidence="1">Seedling</tissue>
    </source>
</reference>
<dbReference type="InParanoid" id="A0A1D6HXD6"/>
<name>A0A1D6HXD6_MAIZE</name>